<feature type="compositionally biased region" description="Low complexity" evidence="1">
    <location>
        <begin position="63"/>
        <end position="84"/>
    </location>
</feature>
<gene>
    <name evidence="2" type="ORF">AB205_0099200</name>
</gene>
<dbReference type="OrthoDB" id="207081at2759"/>
<feature type="region of interest" description="Disordered" evidence="1">
    <location>
        <begin position="1"/>
        <end position="223"/>
    </location>
</feature>
<name>A0A2G9SL66_AQUCT</name>
<dbReference type="Proteomes" id="UP000228934">
    <property type="component" value="Unassembled WGS sequence"/>
</dbReference>
<dbReference type="GO" id="GO:0005525">
    <property type="term" value="F:GTP binding"/>
    <property type="evidence" value="ECO:0007669"/>
    <property type="project" value="InterPro"/>
</dbReference>
<keyword evidence="3" id="KW-1185">Reference proteome</keyword>
<feature type="compositionally biased region" description="Basic and acidic residues" evidence="1">
    <location>
        <begin position="147"/>
        <end position="156"/>
    </location>
</feature>
<protein>
    <submittedName>
        <fullName evidence="2">Uncharacterized protein</fullName>
    </submittedName>
</protein>
<dbReference type="PANTHER" id="PTHR14932">
    <property type="entry name" value="RAS GTPASE-RELATED"/>
    <property type="match status" value="1"/>
</dbReference>
<accession>A0A2G9SL66</accession>
<dbReference type="AlphaFoldDB" id="A0A2G9SL66"/>
<feature type="compositionally biased region" description="Low complexity" evidence="1">
    <location>
        <begin position="16"/>
        <end position="29"/>
    </location>
</feature>
<dbReference type="GO" id="GO:0005634">
    <property type="term" value="C:nucleus"/>
    <property type="evidence" value="ECO:0007669"/>
    <property type="project" value="TreeGrafter"/>
</dbReference>
<organism evidence="2 3">
    <name type="scientific">Aquarana catesbeiana</name>
    <name type="common">American bullfrog</name>
    <name type="synonym">Rana catesbeiana</name>
    <dbReference type="NCBI Taxonomy" id="8400"/>
    <lineage>
        <taxon>Eukaryota</taxon>
        <taxon>Metazoa</taxon>
        <taxon>Chordata</taxon>
        <taxon>Craniata</taxon>
        <taxon>Vertebrata</taxon>
        <taxon>Euteleostomi</taxon>
        <taxon>Amphibia</taxon>
        <taxon>Batrachia</taxon>
        <taxon>Anura</taxon>
        <taxon>Neobatrachia</taxon>
        <taxon>Ranoidea</taxon>
        <taxon>Ranidae</taxon>
        <taxon>Aquarana</taxon>
    </lineage>
</organism>
<evidence type="ECO:0000313" key="3">
    <source>
        <dbReference type="Proteomes" id="UP000228934"/>
    </source>
</evidence>
<evidence type="ECO:0000256" key="1">
    <source>
        <dbReference type="SAM" id="MobiDB-lite"/>
    </source>
</evidence>
<dbReference type="InterPro" id="IPR040385">
    <property type="entry name" value="RABL6"/>
</dbReference>
<dbReference type="GO" id="GO:0005829">
    <property type="term" value="C:cytosol"/>
    <property type="evidence" value="ECO:0007669"/>
    <property type="project" value="TreeGrafter"/>
</dbReference>
<feature type="compositionally biased region" description="Polar residues" evidence="1">
    <location>
        <begin position="31"/>
        <end position="40"/>
    </location>
</feature>
<feature type="non-terminal residue" evidence="2">
    <location>
        <position position="223"/>
    </location>
</feature>
<evidence type="ECO:0000313" key="2">
    <source>
        <dbReference type="EMBL" id="PIO40151.1"/>
    </source>
</evidence>
<feature type="compositionally biased region" description="Acidic residues" evidence="1">
    <location>
        <begin position="212"/>
        <end position="223"/>
    </location>
</feature>
<dbReference type="EMBL" id="KV924449">
    <property type="protein sequence ID" value="PIO40151.1"/>
    <property type="molecule type" value="Genomic_DNA"/>
</dbReference>
<proteinExistence type="predicted"/>
<sequence length="223" mass="23257">MLENNKRLASPVATNGQSPSSGSQSPVVPITSGSPDSSGAGTPLQMPTPTLVASPPPPAAEVSDTSGTSPSTVSSPPLSQQSQQKRGFMSRLFGSSTAESPPAKPAETPTHAEQLVKVQSVEDFVPDESLDRSFLEDSATPNQPERPPPRDRRDSDSDADVPGSNPMVAGFQDDLDPDDRVAPKSTLPVIPSKTITLSSDEEGSIPSVQIAGDEDIDAELSSW</sequence>
<dbReference type="PANTHER" id="PTHR14932:SF1">
    <property type="entry name" value="RAB-LIKE PROTEIN 6"/>
    <property type="match status" value="1"/>
</dbReference>
<reference evidence="3" key="1">
    <citation type="journal article" date="2017" name="Nat. Commun.">
        <title>The North American bullfrog draft genome provides insight into hormonal regulation of long noncoding RNA.</title>
        <authorList>
            <person name="Hammond S.A."/>
            <person name="Warren R.L."/>
            <person name="Vandervalk B.P."/>
            <person name="Kucuk E."/>
            <person name="Khan H."/>
            <person name="Gibb E.A."/>
            <person name="Pandoh P."/>
            <person name="Kirk H."/>
            <person name="Zhao Y."/>
            <person name="Jones M."/>
            <person name="Mungall A.J."/>
            <person name="Coope R."/>
            <person name="Pleasance S."/>
            <person name="Moore R.A."/>
            <person name="Holt R.A."/>
            <person name="Round J.M."/>
            <person name="Ohora S."/>
            <person name="Walle B.V."/>
            <person name="Veldhoen N."/>
            <person name="Helbing C.C."/>
            <person name="Birol I."/>
        </authorList>
    </citation>
    <scope>NUCLEOTIDE SEQUENCE [LARGE SCALE GENOMIC DNA]</scope>
</reference>